<feature type="domain" description="Carbohydrate-binding" evidence="1">
    <location>
        <begin position="19"/>
        <end position="197"/>
    </location>
</feature>
<dbReference type="Pfam" id="PF16011">
    <property type="entry name" value="CBM9_2"/>
    <property type="match status" value="1"/>
</dbReference>
<proteinExistence type="predicted"/>
<organism evidence="2 3">
    <name type="scientific">Merdimmobilis hominis</name>
    <dbReference type="NCBI Taxonomy" id="2897707"/>
    <lineage>
        <taxon>Bacteria</taxon>
        <taxon>Bacillati</taxon>
        <taxon>Bacillota</taxon>
        <taxon>Clostridia</taxon>
        <taxon>Eubacteriales</taxon>
        <taxon>Oscillospiraceae</taxon>
        <taxon>Merdimmobilis</taxon>
    </lineage>
</organism>
<comment type="caution">
    <text evidence="2">The sequence shown here is derived from an EMBL/GenBank/DDBJ whole genome shotgun (WGS) entry which is preliminary data.</text>
</comment>
<dbReference type="RefSeq" id="WP_204444241.1">
    <property type="nucleotide sequence ID" value="NZ_JACJKY010000002.1"/>
</dbReference>
<gene>
    <name evidence="2" type="ORF">H6A12_01945</name>
</gene>
<protein>
    <recommendedName>
        <fullName evidence="1">Carbohydrate-binding domain-containing protein</fullName>
    </recommendedName>
</protein>
<dbReference type="CDD" id="cd09620">
    <property type="entry name" value="CBM9_like_3"/>
    <property type="match status" value="1"/>
</dbReference>
<dbReference type="Gene3D" id="2.60.40.1190">
    <property type="match status" value="1"/>
</dbReference>
<dbReference type="InterPro" id="IPR010502">
    <property type="entry name" value="Carb-bd_dom_fam9"/>
</dbReference>
<reference evidence="2" key="1">
    <citation type="submission" date="2020-08" db="EMBL/GenBank/DDBJ databases">
        <authorList>
            <person name="Cejkova D."/>
            <person name="Kubasova T."/>
            <person name="Jahodarova E."/>
            <person name="Rychlik I."/>
        </authorList>
    </citation>
    <scope>NUCLEOTIDE SEQUENCE</scope>
    <source>
        <strain evidence="2">An559</strain>
    </source>
</reference>
<evidence type="ECO:0000313" key="2">
    <source>
        <dbReference type="EMBL" id="MBM6919928.1"/>
    </source>
</evidence>
<accession>A0A938X4P1</accession>
<name>A0A938X4P1_9FIRM</name>
<dbReference type="GO" id="GO:0004553">
    <property type="term" value="F:hydrolase activity, hydrolyzing O-glycosyl compounds"/>
    <property type="evidence" value="ECO:0007669"/>
    <property type="project" value="InterPro"/>
</dbReference>
<dbReference type="AlphaFoldDB" id="A0A938X4P1"/>
<reference evidence="2" key="2">
    <citation type="journal article" date="2021" name="Sci. Rep.">
        <title>The distribution of antibiotic resistance genes in chicken gut microbiota commensals.</title>
        <authorList>
            <person name="Juricova H."/>
            <person name="Matiasovicova J."/>
            <person name="Kubasova T."/>
            <person name="Cejkova D."/>
            <person name="Rychlik I."/>
        </authorList>
    </citation>
    <scope>NUCLEOTIDE SEQUENCE</scope>
    <source>
        <strain evidence="2">An559</strain>
    </source>
</reference>
<dbReference type="Proteomes" id="UP000774750">
    <property type="component" value="Unassembled WGS sequence"/>
</dbReference>
<dbReference type="EMBL" id="JACJKY010000002">
    <property type="protein sequence ID" value="MBM6919928.1"/>
    <property type="molecule type" value="Genomic_DNA"/>
</dbReference>
<dbReference type="GO" id="GO:0030246">
    <property type="term" value="F:carbohydrate binding"/>
    <property type="evidence" value="ECO:0007669"/>
    <property type="project" value="InterPro"/>
</dbReference>
<sequence length="201" mass="23147">MYEVQIIEKREEITKGNIADISVYNWGGAYQPVSKAILCFLKNEGFLLKIWSEEFRPRATFTGKNEGVCRDSCLEFFANFALQKEHSGYINFEANANGALLCCYGENRYDRRTIEEMGLVHPTAVPFKEANCWGYELLIPLSLLQGVYGDVSFEEGTLIRGNFYKCGDDTEIPHYGSFTKIIWEDPDFHRPEFFEDMILVD</sequence>
<dbReference type="GO" id="GO:0016052">
    <property type="term" value="P:carbohydrate catabolic process"/>
    <property type="evidence" value="ECO:0007669"/>
    <property type="project" value="InterPro"/>
</dbReference>
<evidence type="ECO:0000313" key="3">
    <source>
        <dbReference type="Proteomes" id="UP000774750"/>
    </source>
</evidence>
<keyword evidence="3" id="KW-1185">Reference proteome</keyword>
<evidence type="ECO:0000259" key="1">
    <source>
        <dbReference type="Pfam" id="PF16011"/>
    </source>
</evidence>